<name>A0A132N5Q8_9ACTN</name>
<dbReference type="EMBL" id="JYIJ01000011">
    <property type="protein sequence ID" value="KWX05469.1"/>
    <property type="molecule type" value="Genomic_DNA"/>
</dbReference>
<dbReference type="PATRIC" id="fig|1469144.8.peg.5004"/>
<sequence length="109" mass="11545">MSHENASVPAADNRADEGAQALSVLRDIWHARAQTSAEIEEACGNTKACKRMAQVGFHGIADDSSSTGSSSVNDDLRAAWKAKLEREGKLYPGATSVRDLILGSSAQTQ</sequence>
<reference evidence="1 4" key="2">
    <citation type="submission" date="2015-02" db="EMBL/GenBank/DDBJ databases">
        <title>Physiological reanalysis, assessment of diazotrophy, and genome sequences of multiple isolates of Streptomyces thermoautotrophicus.</title>
        <authorList>
            <person name="MacKellar D.C."/>
            <person name="Lieber L."/>
            <person name="Norman J."/>
            <person name="Bolger A."/>
            <person name="Tobin C."/>
            <person name="Murray J.W."/>
            <person name="Prell J."/>
        </authorList>
    </citation>
    <scope>NUCLEOTIDE SEQUENCE [LARGE SCALE GENOMIC DNA]</scope>
    <source>
        <strain evidence="1 4">UBT1</strain>
    </source>
</reference>
<reference evidence="3" key="1">
    <citation type="submission" date="2015-02" db="EMBL/GenBank/DDBJ databases">
        <title>Physiological reanalysis, assessment of diazotrophy, and genome sequences of multiple isolates of Streptomyces thermoautotrophicus.</title>
        <authorList>
            <person name="MacKellar D.C."/>
            <person name="Lieber L."/>
            <person name="Norman J."/>
            <person name="Bolger A."/>
            <person name="Tobin C."/>
            <person name="Murray J.W."/>
            <person name="Friesen M."/>
            <person name="Prell J."/>
        </authorList>
    </citation>
    <scope>NUCLEOTIDE SEQUENCE [LARGE SCALE GENOMIC DNA]</scope>
    <source>
        <strain evidence="3">UBT1</strain>
    </source>
</reference>
<accession>A0A132N5Q8</accession>
<dbReference type="Proteomes" id="UP000070598">
    <property type="component" value="Unassembled WGS sequence"/>
</dbReference>
<dbReference type="RefSeq" id="WP_067068060.1">
    <property type="nucleotide sequence ID" value="NZ_CP171739.1"/>
</dbReference>
<comment type="caution">
    <text evidence="1">The sequence shown here is derived from an EMBL/GenBank/DDBJ whole genome shotgun (WGS) entry which is preliminary data.</text>
</comment>
<dbReference type="EMBL" id="JYIK01000928">
    <property type="protein sequence ID" value="KWX08863.1"/>
    <property type="molecule type" value="Genomic_DNA"/>
</dbReference>
<evidence type="ECO:0000313" key="3">
    <source>
        <dbReference type="Proteomes" id="UP000070598"/>
    </source>
</evidence>
<evidence type="ECO:0000313" key="2">
    <source>
        <dbReference type="EMBL" id="KWX08863.1"/>
    </source>
</evidence>
<evidence type="ECO:0000313" key="1">
    <source>
        <dbReference type="EMBL" id="KWX05469.1"/>
    </source>
</evidence>
<dbReference type="AlphaFoldDB" id="A0A132N5Q8"/>
<dbReference type="Proteomes" id="UP000070659">
    <property type="component" value="Unassembled WGS sequence"/>
</dbReference>
<evidence type="ECO:0000313" key="4">
    <source>
        <dbReference type="Proteomes" id="UP000070659"/>
    </source>
</evidence>
<gene>
    <name evidence="1" type="ORF">TH66_01900</name>
    <name evidence="2" type="ORF">TR74_12990</name>
</gene>
<organism evidence="1 4">
    <name type="scientific">Carbonactinospora thermoautotrophica</name>
    <dbReference type="NCBI Taxonomy" id="1469144"/>
    <lineage>
        <taxon>Bacteria</taxon>
        <taxon>Bacillati</taxon>
        <taxon>Actinomycetota</taxon>
        <taxon>Actinomycetes</taxon>
        <taxon>Kitasatosporales</taxon>
        <taxon>Carbonactinosporaceae</taxon>
        <taxon>Carbonactinospora</taxon>
    </lineage>
</organism>
<proteinExistence type="predicted"/>
<protein>
    <submittedName>
        <fullName evidence="1">Uncharacterized protein</fullName>
    </submittedName>
</protein>